<dbReference type="InterPro" id="IPR003439">
    <property type="entry name" value="ABC_transporter-like_ATP-bd"/>
</dbReference>
<gene>
    <name evidence="12" type="primary">cysA_3</name>
    <name evidence="12" type="ORF">NCTC12151_02154</name>
</gene>
<sequence>MLKLDFKQQLGALGLAVSVEVPANGITAVFGLSGAGKTSLINAVSGLTKPDSGVITLNDRPLVDCSKGLYLPPEKRRIGYVFQEARLFPHYSIRGNLQYGMKAKMRTQFDDIVELLGIGHLLKRFPMTLSGGEKQRVAIGRALLTSPELLLMDEPLASLDVPRKRELIPYLERLAKDVNIPILYVTHSMEEILRLAEQVIVLDAGKVRASGELEAVWASDAMIPWLQQEEQSSVWNVTLSHQHDVYPMSALALGESRLWVNRLETPIGHRVRVRISAADVSLALSLPEQSSIRNILPAEVIEVRDYDDRVEVKLNVEQHTLWARISPWARDELDIAVGQRLFAQIKSVSISREVG</sequence>
<dbReference type="InterPro" id="IPR027417">
    <property type="entry name" value="P-loop_NTPase"/>
</dbReference>
<dbReference type="Gene3D" id="2.40.50.100">
    <property type="match status" value="1"/>
</dbReference>
<reference evidence="12 13" key="1">
    <citation type="submission" date="2018-06" db="EMBL/GenBank/DDBJ databases">
        <authorList>
            <consortium name="Pathogen Informatics"/>
            <person name="Doyle S."/>
        </authorList>
    </citation>
    <scope>NUCLEOTIDE SEQUENCE [LARGE SCALE GENOMIC DNA]</scope>
    <source>
        <strain evidence="12 13">NCTC12151</strain>
    </source>
</reference>
<dbReference type="SUPFAM" id="SSF50331">
    <property type="entry name" value="MOP-like"/>
    <property type="match status" value="1"/>
</dbReference>
<evidence type="ECO:0000256" key="3">
    <source>
        <dbReference type="ARBA" id="ARBA00022505"/>
    </source>
</evidence>
<evidence type="ECO:0000256" key="6">
    <source>
        <dbReference type="ARBA" id="ARBA00022840"/>
    </source>
</evidence>
<dbReference type="OrthoDB" id="9802264at2"/>
<dbReference type="SMART" id="SM00382">
    <property type="entry name" value="AAA"/>
    <property type="match status" value="1"/>
</dbReference>
<name>A0A2X4V8D6_9GAMM</name>
<dbReference type="PROSITE" id="PS50893">
    <property type="entry name" value="ABC_TRANSPORTER_2"/>
    <property type="match status" value="1"/>
</dbReference>
<dbReference type="GO" id="GO:0015098">
    <property type="term" value="F:molybdate ion transmembrane transporter activity"/>
    <property type="evidence" value="ECO:0007669"/>
    <property type="project" value="InterPro"/>
</dbReference>
<evidence type="ECO:0000256" key="1">
    <source>
        <dbReference type="ARBA" id="ARBA00022448"/>
    </source>
</evidence>
<keyword evidence="12" id="KW-0378">Hydrolase</keyword>
<dbReference type="InterPro" id="IPR011868">
    <property type="entry name" value="ModC_ABC_ATP-bd"/>
</dbReference>
<dbReference type="KEGG" id="lri:NCTC12151_02154"/>
<dbReference type="GO" id="GO:0016020">
    <property type="term" value="C:membrane"/>
    <property type="evidence" value="ECO:0007669"/>
    <property type="project" value="InterPro"/>
</dbReference>
<keyword evidence="5" id="KW-0547">Nucleotide-binding</keyword>
<dbReference type="SUPFAM" id="SSF52540">
    <property type="entry name" value="P-loop containing nucleoside triphosphate hydrolases"/>
    <property type="match status" value="1"/>
</dbReference>
<evidence type="ECO:0000259" key="11">
    <source>
        <dbReference type="PROSITE" id="PS51866"/>
    </source>
</evidence>
<feature type="domain" description="Mop" evidence="11">
    <location>
        <begin position="289"/>
        <end position="354"/>
    </location>
</feature>
<dbReference type="InterPro" id="IPR008995">
    <property type="entry name" value="Mo/tungstate-bd_C_term_dom"/>
</dbReference>
<evidence type="ECO:0000256" key="7">
    <source>
        <dbReference type="ARBA" id="ARBA00022967"/>
    </source>
</evidence>
<keyword evidence="4" id="KW-0997">Cell inner membrane</keyword>
<dbReference type="GO" id="GO:0016887">
    <property type="term" value="F:ATP hydrolysis activity"/>
    <property type="evidence" value="ECO:0007669"/>
    <property type="project" value="InterPro"/>
</dbReference>
<evidence type="ECO:0000256" key="5">
    <source>
        <dbReference type="ARBA" id="ARBA00022741"/>
    </source>
</evidence>
<keyword evidence="2" id="KW-1003">Cell membrane</keyword>
<dbReference type="NCBIfam" id="TIGR02142">
    <property type="entry name" value="modC_ABC"/>
    <property type="match status" value="1"/>
</dbReference>
<evidence type="ECO:0000256" key="4">
    <source>
        <dbReference type="ARBA" id="ARBA00022519"/>
    </source>
</evidence>
<dbReference type="InterPro" id="IPR050334">
    <property type="entry name" value="Molybdenum_import_ModC"/>
</dbReference>
<dbReference type="GO" id="GO:0005524">
    <property type="term" value="F:ATP binding"/>
    <property type="evidence" value="ECO:0007669"/>
    <property type="project" value="UniProtKB-KW"/>
</dbReference>
<keyword evidence="13" id="KW-1185">Reference proteome</keyword>
<evidence type="ECO:0000256" key="9">
    <source>
        <dbReference type="PROSITE-ProRule" id="PRU01213"/>
    </source>
</evidence>
<evidence type="ECO:0000256" key="2">
    <source>
        <dbReference type="ARBA" id="ARBA00022475"/>
    </source>
</evidence>
<dbReference type="Pfam" id="PF00005">
    <property type="entry name" value="ABC_tran"/>
    <property type="match status" value="1"/>
</dbReference>
<dbReference type="PANTHER" id="PTHR43514">
    <property type="entry name" value="ABC TRANSPORTER I FAMILY MEMBER 10"/>
    <property type="match status" value="1"/>
</dbReference>
<dbReference type="NCBIfam" id="NF008355">
    <property type="entry name" value="PRK11144.1"/>
    <property type="match status" value="1"/>
</dbReference>
<dbReference type="InterPro" id="IPR004606">
    <property type="entry name" value="Mop_domain"/>
</dbReference>
<dbReference type="EC" id="3.6.3.25" evidence="12"/>
<dbReference type="EMBL" id="LS483470">
    <property type="protein sequence ID" value="SQI41560.1"/>
    <property type="molecule type" value="Genomic_DNA"/>
</dbReference>
<dbReference type="InterPro" id="IPR017871">
    <property type="entry name" value="ABC_transporter-like_CS"/>
</dbReference>
<dbReference type="FunFam" id="3.40.50.300:FF:000634">
    <property type="entry name" value="Molybdenum import ATP-binding protein ModC"/>
    <property type="match status" value="1"/>
</dbReference>
<dbReference type="PROSITE" id="PS00211">
    <property type="entry name" value="ABC_TRANSPORTER_1"/>
    <property type="match status" value="1"/>
</dbReference>
<dbReference type="PANTHER" id="PTHR43514:SF4">
    <property type="entry name" value="ABC TRANSPORTER I FAMILY MEMBER 10"/>
    <property type="match status" value="1"/>
</dbReference>
<feature type="domain" description="ABC transporter" evidence="10">
    <location>
        <begin position="1"/>
        <end position="229"/>
    </location>
</feature>
<evidence type="ECO:0000259" key="10">
    <source>
        <dbReference type="PROSITE" id="PS50893"/>
    </source>
</evidence>
<dbReference type="InterPro" id="IPR005116">
    <property type="entry name" value="Transp-assoc_OB_typ1"/>
</dbReference>
<evidence type="ECO:0000313" key="13">
    <source>
        <dbReference type="Proteomes" id="UP000249005"/>
    </source>
</evidence>
<keyword evidence="3 9" id="KW-0500">Molybdenum</keyword>
<dbReference type="InterPro" id="IPR003593">
    <property type="entry name" value="AAA+_ATPase"/>
</dbReference>
<dbReference type="Gene3D" id="3.40.50.300">
    <property type="entry name" value="P-loop containing nucleotide triphosphate hydrolases"/>
    <property type="match status" value="1"/>
</dbReference>
<accession>A0A2X4V8D6</accession>
<dbReference type="Pfam" id="PF03459">
    <property type="entry name" value="TOBE"/>
    <property type="match status" value="1"/>
</dbReference>
<dbReference type="PROSITE" id="PS51866">
    <property type="entry name" value="MOP"/>
    <property type="match status" value="1"/>
</dbReference>
<dbReference type="Proteomes" id="UP000249005">
    <property type="component" value="Chromosome 1"/>
</dbReference>
<keyword evidence="7" id="KW-1278">Translocase</keyword>
<dbReference type="GO" id="GO:0140359">
    <property type="term" value="F:ABC-type transporter activity"/>
    <property type="evidence" value="ECO:0007669"/>
    <property type="project" value="InterPro"/>
</dbReference>
<dbReference type="AlphaFoldDB" id="A0A2X4V8D6"/>
<keyword evidence="1" id="KW-0813">Transport</keyword>
<protein>
    <submittedName>
        <fullName evidence="12">Sulfate/thiosulfate import ATP-binding protein CysA</fullName>
        <ecNumber evidence="12">3.6.3.25</ecNumber>
    </submittedName>
</protein>
<evidence type="ECO:0000256" key="8">
    <source>
        <dbReference type="ARBA" id="ARBA00023136"/>
    </source>
</evidence>
<organism evidence="12 13">
    <name type="scientific">Leminorella richardii</name>
    <dbReference type="NCBI Taxonomy" id="158841"/>
    <lineage>
        <taxon>Bacteria</taxon>
        <taxon>Pseudomonadati</taxon>
        <taxon>Pseudomonadota</taxon>
        <taxon>Gammaproteobacteria</taxon>
        <taxon>Enterobacterales</taxon>
        <taxon>Budviciaceae</taxon>
        <taxon>Leminorella</taxon>
    </lineage>
</organism>
<keyword evidence="8" id="KW-0472">Membrane</keyword>
<proteinExistence type="predicted"/>
<evidence type="ECO:0000313" key="12">
    <source>
        <dbReference type="EMBL" id="SQI41560.1"/>
    </source>
</evidence>
<keyword evidence="6 12" id="KW-0067">ATP-binding</keyword>
<dbReference type="RefSeq" id="WP_111740646.1">
    <property type="nucleotide sequence ID" value="NZ_LR698987.1"/>
</dbReference>